<reference evidence="2" key="1">
    <citation type="submission" date="2023-05" db="EMBL/GenBank/DDBJ databases">
        <title>Sedimentitalea sp. nov. JM2-8.</title>
        <authorList>
            <person name="Huang J."/>
        </authorList>
    </citation>
    <scope>NUCLEOTIDE SEQUENCE [LARGE SCALE GENOMIC DNA]</scope>
    <source>
        <strain evidence="2">KHS03</strain>
    </source>
</reference>
<dbReference type="EMBL" id="JASMWN010000027">
    <property type="protein sequence ID" value="MDU9006682.1"/>
    <property type="molecule type" value="Genomic_DNA"/>
</dbReference>
<gene>
    <name evidence="1" type="ORF">QO231_22850</name>
</gene>
<protein>
    <submittedName>
        <fullName evidence="1">Uncharacterized protein</fullName>
    </submittedName>
</protein>
<sequence>MASPGGYLRGMAEKAGAGGLHLGRSFYGRMSAQAA</sequence>
<name>A0ABU3VKG4_9RHOB</name>
<evidence type="ECO:0000313" key="1">
    <source>
        <dbReference type="EMBL" id="MDU9006682.1"/>
    </source>
</evidence>
<keyword evidence="2" id="KW-1185">Reference proteome</keyword>
<comment type="caution">
    <text evidence="1">The sequence shown here is derived from an EMBL/GenBank/DDBJ whole genome shotgun (WGS) entry which is preliminary data.</text>
</comment>
<evidence type="ECO:0000313" key="2">
    <source>
        <dbReference type="Proteomes" id="UP001255416"/>
    </source>
</evidence>
<dbReference type="Proteomes" id="UP001255416">
    <property type="component" value="Unassembled WGS sequence"/>
</dbReference>
<dbReference type="RefSeq" id="WP_316781943.1">
    <property type="nucleotide sequence ID" value="NZ_JASMWN010000027.1"/>
</dbReference>
<accession>A0ABU3VKG4</accession>
<proteinExistence type="predicted"/>
<organism evidence="1 2">
    <name type="scientific">Sedimentitalea todarodis</name>
    <dbReference type="NCBI Taxonomy" id="1631240"/>
    <lineage>
        <taxon>Bacteria</taxon>
        <taxon>Pseudomonadati</taxon>
        <taxon>Pseudomonadota</taxon>
        <taxon>Alphaproteobacteria</taxon>
        <taxon>Rhodobacterales</taxon>
        <taxon>Paracoccaceae</taxon>
        <taxon>Sedimentitalea</taxon>
    </lineage>
</organism>